<keyword evidence="1" id="KW-0560">Oxidoreductase</keyword>
<keyword evidence="2" id="KW-1185">Reference proteome</keyword>
<dbReference type="EMBL" id="BOMB01000033">
    <property type="protein sequence ID" value="GID14727.1"/>
    <property type="molecule type" value="Genomic_DNA"/>
</dbReference>
<gene>
    <name evidence="1" type="ORF">Aru02nite_56160</name>
</gene>
<sequence>MAIMDEHHDVLIVGAGFAGLGAAIRLRLAGRTDFAILERADEIGGTWRDNSYPGAACDVPSHLYSLSFAPNPDWSRSFSGQPEIQRYLLDCVRRFELAPHLRLGHELESAEWDNAAARWRVRTGRGTFTGRVLVIGTGPLSEPATPPIDGLDSFAGTVFHSSRWRHDHDLAGARVAVVGTGASAIQFVPRIAGTVRRLTVFQRTAPWIIPRMDRGITPVEHWLYRNVPGARLLARAGIYTGREVSAVGFTMRPALLGVMARIARSHLHKQVSDPVLRKELRPDYTIGCKRVLISNDYYPALARTNTRLETAPIERVEPDAVRTVDGRRHEVDTIILGTGFTATRPPIARRLTGRDGLLLADAWRDGMAAYRGTTVAGFPNMFMLIGPNTGLGHNSMIHVIESQLNYLLDALSKMDTYRVAAVEVEAGTQDAYNDEVQARLGPTVWNTGGCRSWYLDDTGRNTTLWPSFTWRFRALTRHFDPHGYRLTPRTEVPA</sequence>
<name>A0A8J3JDY9_9ACTN</name>
<dbReference type="RefSeq" id="WP_239076997.1">
    <property type="nucleotide sequence ID" value="NZ_BAAAZM010000012.1"/>
</dbReference>
<evidence type="ECO:0000313" key="1">
    <source>
        <dbReference type="EMBL" id="GID14727.1"/>
    </source>
</evidence>
<accession>A0A8J3JDY9</accession>
<dbReference type="Pfam" id="PF13738">
    <property type="entry name" value="Pyr_redox_3"/>
    <property type="match status" value="1"/>
</dbReference>
<dbReference type="Gene3D" id="3.50.50.60">
    <property type="entry name" value="FAD/NAD(P)-binding domain"/>
    <property type="match status" value="2"/>
</dbReference>
<organism evidence="1 2">
    <name type="scientific">Actinocatenispora rupis</name>
    <dbReference type="NCBI Taxonomy" id="519421"/>
    <lineage>
        <taxon>Bacteria</taxon>
        <taxon>Bacillati</taxon>
        <taxon>Actinomycetota</taxon>
        <taxon>Actinomycetes</taxon>
        <taxon>Micromonosporales</taxon>
        <taxon>Micromonosporaceae</taxon>
        <taxon>Actinocatenispora</taxon>
    </lineage>
</organism>
<dbReference type="SUPFAM" id="SSF51905">
    <property type="entry name" value="FAD/NAD(P)-binding domain"/>
    <property type="match status" value="1"/>
</dbReference>
<dbReference type="GO" id="GO:0004497">
    <property type="term" value="F:monooxygenase activity"/>
    <property type="evidence" value="ECO:0007669"/>
    <property type="project" value="UniProtKB-KW"/>
</dbReference>
<evidence type="ECO:0000313" key="2">
    <source>
        <dbReference type="Proteomes" id="UP000612808"/>
    </source>
</evidence>
<protein>
    <submittedName>
        <fullName evidence="1">Flavin-binding monooxygenase</fullName>
    </submittedName>
</protein>
<comment type="caution">
    <text evidence="1">The sequence shown here is derived from an EMBL/GenBank/DDBJ whole genome shotgun (WGS) entry which is preliminary data.</text>
</comment>
<dbReference type="Proteomes" id="UP000612808">
    <property type="component" value="Unassembled WGS sequence"/>
</dbReference>
<keyword evidence="1" id="KW-0503">Monooxygenase</keyword>
<reference evidence="1" key="1">
    <citation type="submission" date="2021-01" db="EMBL/GenBank/DDBJ databases">
        <title>Whole genome shotgun sequence of Actinocatenispora rupis NBRC 107355.</title>
        <authorList>
            <person name="Komaki H."/>
            <person name="Tamura T."/>
        </authorList>
    </citation>
    <scope>NUCLEOTIDE SEQUENCE</scope>
    <source>
        <strain evidence="1">NBRC 107355</strain>
    </source>
</reference>
<dbReference type="PRINTS" id="PR00411">
    <property type="entry name" value="PNDRDTASEI"/>
</dbReference>
<dbReference type="PANTHER" id="PTHR42877">
    <property type="entry name" value="L-ORNITHINE N(5)-MONOOXYGENASE-RELATED"/>
    <property type="match status" value="1"/>
</dbReference>
<dbReference type="AlphaFoldDB" id="A0A8J3JDY9"/>
<dbReference type="InterPro" id="IPR051209">
    <property type="entry name" value="FAD-bind_Monooxygenase_sf"/>
</dbReference>
<proteinExistence type="predicted"/>
<dbReference type="PANTHER" id="PTHR42877:SF4">
    <property type="entry name" value="FAD_NAD(P)-BINDING DOMAIN-CONTAINING PROTEIN-RELATED"/>
    <property type="match status" value="1"/>
</dbReference>
<dbReference type="InterPro" id="IPR036188">
    <property type="entry name" value="FAD/NAD-bd_sf"/>
</dbReference>